<dbReference type="AlphaFoldDB" id="A0A0B0H5R2"/>
<reference evidence="1 3" key="1">
    <citation type="journal article" date="2014" name="BMC Genomics">
        <title>The genome of the intracellular bacterium of the coastal bivalve, Solemya velum: a blueprint for thriving in and out of symbiosis.</title>
        <authorList>
            <person name="Dmytrenko O."/>
            <person name="Russell S.L."/>
            <person name="Loo W.T."/>
            <person name="Fontanez K.M."/>
            <person name="Liao L."/>
            <person name="Roeselers G."/>
            <person name="Sharma R."/>
            <person name="Stewart F.J."/>
            <person name="Newton I.L."/>
            <person name="Woyke T."/>
            <person name="Wu D."/>
            <person name="Lang J.M."/>
            <person name="Eisen J.A."/>
            <person name="Cavanaugh C.M."/>
        </authorList>
    </citation>
    <scope>NUCLEOTIDE SEQUENCE [LARGE SCALE GENOMIC DNA]</scope>
    <source>
        <strain evidence="1 3">WH</strain>
    </source>
</reference>
<evidence type="ECO:0000313" key="1">
    <source>
        <dbReference type="EMBL" id="KHF23997.1"/>
    </source>
</evidence>
<protein>
    <submittedName>
        <fullName evidence="1">Uncharacterized protein</fullName>
    </submittedName>
</protein>
<dbReference type="Proteomes" id="UP000030856">
    <property type="component" value="Unassembled WGS sequence"/>
</dbReference>
<reference evidence="2 4" key="2">
    <citation type="submission" date="2016-11" db="EMBL/GenBank/DDBJ databases">
        <title>Mixed transmission modes and dynamic genome evolution in an obligate animal-bacterial symbiosis.</title>
        <authorList>
            <person name="Russell S.L."/>
            <person name="Corbett-Detig R.B."/>
            <person name="Cavanaugh C.M."/>
        </authorList>
    </citation>
    <scope>NUCLEOTIDE SEQUENCE [LARGE SCALE GENOMIC DNA]</scope>
    <source>
        <strain evidence="2">MA-KB16</strain>
    </source>
</reference>
<accession>A0A0B0H5R2</accession>
<dbReference type="Proteomes" id="UP000190962">
    <property type="component" value="Unassembled WGS sequence"/>
</dbReference>
<dbReference type="EMBL" id="MPNX01000002">
    <property type="protein sequence ID" value="OOY35814.1"/>
    <property type="molecule type" value="Genomic_DNA"/>
</dbReference>
<gene>
    <name evidence="2" type="ORF">BOV88_01835</name>
    <name evidence="1" type="ORF">JV46_02060</name>
</gene>
<comment type="caution">
    <text evidence="1">The sequence shown here is derived from an EMBL/GenBank/DDBJ whole genome shotgun (WGS) entry which is preliminary data.</text>
</comment>
<proteinExistence type="predicted"/>
<evidence type="ECO:0000313" key="2">
    <source>
        <dbReference type="EMBL" id="OOY35814.1"/>
    </source>
</evidence>
<sequence length="172" mass="18894">MEACRFIDDVYIYNKEETMKSRLLNASLSSILLLAVSSIQPLYATSVVAESIEVLLLNAYSGTISDDIIKEDMFLLNLPMGDGPTGEPVSQFLVKVKFKGPAGEVVRGESLTLNVMAQESGEVKLSREYDFFDFYASSEGTSYEFVLLNGACDSLQLSIGQLTKNINFNCGE</sequence>
<evidence type="ECO:0000313" key="3">
    <source>
        <dbReference type="Proteomes" id="UP000030856"/>
    </source>
</evidence>
<keyword evidence="3" id="KW-1185">Reference proteome</keyword>
<dbReference type="EMBL" id="JRAA01000004">
    <property type="protein sequence ID" value="KHF23997.1"/>
    <property type="molecule type" value="Genomic_DNA"/>
</dbReference>
<organism evidence="1 3">
    <name type="scientific">Solemya velum gill symbiont</name>
    <dbReference type="NCBI Taxonomy" id="2340"/>
    <lineage>
        <taxon>Bacteria</taxon>
        <taxon>Pseudomonadati</taxon>
        <taxon>Pseudomonadota</taxon>
        <taxon>Gammaproteobacteria</taxon>
        <taxon>sulfur-oxidizing symbionts</taxon>
    </lineage>
</organism>
<evidence type="ECO:0000313" key="4">
    <source>
        <dbReference type="Proteomes" id="UP000190962"/>
    </source>
</evidence>
<name>A0A0B0H5R2_SOVGS</name>